<organism evidence="2">
    <name type="scientific">Tetraselmis sp. GSL018</name>
    <dbReference type="NCBI Taxonomy" id="582737"/>
    <lineage>
        <taxon>Eukaryota</taxon>
        <taxon>Viridiplantae</taxon>
        <taxon>Chlorophyta</taxon>
        <taxon>core chlorophytes</taxon>
        <taxon>Chlorodendrophyceae</taxon>
        <taxon>Chlorodendrales</taxon>
        <taxon>Chlorodendraceae</taxon>
        <taxon>Tetraselmis</taxon>
    </lineage>
</organism>
<sequence length="463" mass="51790">MGKATEDGLLNSRHLLLATLFAFASMLYRFLPTVENSEFIYGENTWPMRTAINETARLVLFWEMHGAWPDQQMQLRESPTYSKVMAERTNELKNVEDLQDRWDKWITLAQARVVHDVTPEDWRVVDVPSETFSKAYTRLHEIVSKTTNKTLKTEQSVQSLASALHQTDLSYEILHDLKLLFSEWVGMSLLPTSARGFHFFPEGYVEEDHVDPVESEVVSGILHVDSDTEEPFPLQILQRDGQVVSVNTKPGQLIMFQGSKRIHGYTNSLRGRFFASISLGYRPESWNVTRMQVMAAIPPWWDASEQPSSEEAEADGNSSKAEFTAPSGQGVSVVLPEPEDLRSDEHNHSVEQHVAMGNDTDLQESPAAVDGVESDDASLAPIMMTFVNDGNVPVVLYWVVPGSEATSDDGRQQMQEVGTIPPGGVLPQTTFPGHEMVAVGQGVARRWAIEPRHNLQRLAVFGA</sequence>
<dbReference type="EMBL" id="GBEZ01014628">
    <property type="protein sequence ID" value="JAC71460.1"/>
    <property type="molecule type" value="Transcribed_RNA"/>
</dbReference>
<dbReference type="AlphaFoldDB" id="A0A061RLD4"/>
<feature type="region of interest" description="Disordered" evidence="1">
    <location>
        <begin position="305"/>
        <end position="334"/>
    </location>
</feature>
<feature type="compositionally biased region" description="Polar residues" evidence="1">
    <location>
        <begin position="316"/>
        <end position="330"/>
    </location>
</feature>
<accession>A0A061RLD4</accession>
<name>A0A061RLD4_9CHLO</name>
<protein>
    <submittedName>
        <fullName evidence="2">Uncharacterized protein</fullName>
    </submittedName>
</protein>
<evidence type="ECO:0000256" key="1">
    <source>
        <dbReference type="SAM" id="MobiDB-lite"/>
    </source>
</evidence>
<evidence type="ECO:0000313" key="2">
    <source>
        <dbReference type="EMBL" id="JAC71460.1"/>
    </source>
</evidence>
<reference evidence="2" key="1">
    <citation type="submission" date="2014-05" db="EMBL/GenBank/DDBJ databases">
        <title>The transcriptome of the halophilic microalga Tetraselmis sp. GSL018 isolated from the Great Salt Lake, Utah.</title>
        <authorList>
            <person name="Jinkerson R.E."/>
            <person name="D'Adamo S."/>
            <person name="Posewitz M.C."/>
        </authorList>
    </citation>
    <scope>NUCLEOTIDE SEQUENCE</scope>
    <source>
        <strain evidence="2">GSL018</strain>
    </source>
</reference>
<proteinExistence type="predicted"/>
<gene>
    <name evidence="2" type="ORF">TSPGSL018_1859</name>
</gene>